<dbReference type="Gene3D" id="2.40.420.20">
    <property type="match status" value="1"/>
</dbReference>
<dbReference type="Pfam" id="PF25967">
    <property type="entry name" value="RND-MFP_C"/>
    <property type="match status" value="1"/>
</dbReference>
<dbReference type="AlphaFoldDB" id="A0A0P9FEG1"/>
<dbReference type="NCBIfam" id="TIGR01730">
    <property type="entry name" value="RND_mfp"/>
    <property type="match status" value="1"/>
</dbReference>
<name>A0A0P9FEG1_9CHLR</name>
<dbReference type="GO" id="GO:0030313">
    <property type="term" value="C:cell envelope"/>
    <property type="evidence" value="ECO:0007669"/>
    <property type="project" value="UniProtKB-SubCell"/>
</dbReference>
<keyword evidence="8" id="KW-1185">Reference proteome</keyword>
<dbReference type="InterPro" id="IPR006143">
    <property type="entry name" value="RND_pump_MFP"/>
</dbReference>
<accession>A0A0P9FEG1</accession>
<evidence type="ECO:0000259" key="6">
    <source>
        <dbReference type="Pfam" id="PF25990"/>
    </source>
</evidence>
<dbReference type="Proteomes" id="UP000050509">
    <property type="component" value="Unassembled WGS sequence"/>
</dbReference>
<evidence type="ECO:0000256" key="1">
    <source>
        <dbReference type="ARBA" id="ARBA00004196"/>
    </source>
</evidence>
<dbReference type="EMBL" id="LJCR01000946">
    <property type="protein sequence ID" value="KPV51363.1"/>
    <property type="molecule type" value="Genomic_DNA"/>
</dbReference>
<dbReference type="SUPFAM" id="SSF111369">
    <property type="entry name" value="HlyD-like secretion proteins"/>
    <property type="match status" value="1"/>
</dbReference>
<dbReference type="PANTHER" id="PTHR32347">
    <property type="entry name" value="EFFLUX SYSTEM COMPONENT YKNX-RELATED"/>
    <property type="match status" value="1"/>
</dbReference>
<evidence type="ECO:0000256" key="3">
    <source>
        <dbReference type="ARBA" id="ARBA00023054"/>
    </source>
</evidence>
<evidence type="ECO:0000259" key="5">
    <source>
        <dbReference type="Pfam" id="PF25967"/>
    </source>
</evidence>
<evidence type="ECO:0000313" key="8">
    <source>
        <dbReference type="Proteomes" id="UP000050509"/>
    </source>
</evidence>
<dbReference type="PANTHER" id="PTHR32347:SF23">
    <property type="entry name" value="BLL5650 PROTEIN"/>
    <property type="match status" value="1"/>
</dbReference>
<evidence type="ECO:0008006" key="9">
    <source>
        <dbReference type="Google" id="ProtNLM"/>
    </source>
</evidence>
<evidence type="ECO:0000256" key="2">
    <source>
        <dbReference type="ARBA" id="ARBA00009477"/>
    </source>
</evidence>
<gene>
    <name evidence="7" type="ORF">SE17_21620</name>
</gene>
<comment type="caution">
    <text evidence="7">The sequence shown here is derived from an EMBL/GenBank/DDBJ whole genome shotgun (WGS) entry which is preliminary data.</text>
</comment>
<organism evidence="7 8">
    <name type="scientific">Kouleothrix aurantiaca</name>
    <dbReference type="NCBI Taxonomy" id="186479"/>
    <lineage>
        <taxon>Bacteria</taxon>
        <taxon>Bacillati</taxon>
        <taxon>Chloroflexota</taxon>
        <taxon>Chloroflexia</taxon>
        <taxon>Chloroflexales</taxon>
        <taxon>Roseiflexineae</taxon>
        <taxon>Roseiflexaceae</taxon>
        <taxon>Kouleothrix</taxon>
    </lineage>
</organism>
<evidence type="ECO:0000313" key="7">
    <source>
        <dbReference type="EMBL" id="KPV51363.1"/>
    </source>
</evidence>
<sequence length="454" mass="47655">LRTQATPQEIAEAQARVNQAQAQAQQARSEVSSADIAAARARLQKAEDRLARLQSGSSANGDADVMAAQAALAQARTDLAGAKERARLDMETAANDLRNKQDAYSTIYWNNKKLADQLAKFNQKLPQEDKDREAAALRDVQDAGDALTKAQVAYEDAKKNELVTLQAREADLQRAQNSTGADLVGARADVESARADLAKLTGGNHAGSVAAAQAGVAIAQAQLDKLSADPNASDLARAEAGVARAEAALKQAQRDLAQATMAAPFAATIASVDLHVGEQAGQNGVIAIADLSSFHITVPVDELDVAQVQRDQAVTIVLDALPGKDIAGTVTNINPLATKSDKGTNTYEVTVAITSADAAIRPGMTAAVQIVTQRKDGVVLVPRRAVQSENGQSFVLIPAAGQPDLQTQTPASTRRPVKIGLSNSESIEIVDGLKAGEQVYVKDVVSTFNPNQPQ</sequence>
<dbReference type="GO" id="GO:0022857">
    <property type="term" value="F:transmembrane transporter activity"/>
    <property type="evidence" value="ECO:0007669"/>
    <property type="project" value="InterPro"/>
</dbReference>
<dbReference type="GO" id="GO:0016020">
    <property type="term" value="C:membrane"/>
    <property type="evidence" value="ECO:0007669"/>
    <property type="project" value="InterPro"/>
</dbReference>
<dbReference type="Gene3D" id="2.40.30.170">
    <property type="match status" value="1"/>
</dbReference>
<dbReference type="Pfam" id="PF25990">
    <property type="entry name" value="Beta-barrel_YknX"/>
    <property type="match status" value="1"/>
</dbReference>
<dbReference type="InterPro" id="IPR058636">
    <property type="entry name" value="Beta-barrel_YknX"/>
</dbReference>
<feature type="domain" description="Multidrug resistance protein MdtA-like C-terminal permuted SH3" evidence="5">
    <location>
        <begin position="378"/>
        <end position="441"/>
    </location>
</feature>
<keyword evidence="3 4" id="KW-0175">Coiled coil</keyword>
<comment type="similarity">
    <text evidence="2">Belongs to the membrane fusion protein (MFP) (TC 8.A.1) family.</text>
</comment>
<dbReference type="InterPro" id="IPR050465">
    <property type="entry name" value="UPF0194_transport"/>
</dbReference>
<feature type="coiled-coil region" evidence="4">
    <location>
        <begin position="10"/>
        <end position="103"/>
    </location>
</feature>
<dbReference type="InterPro" id="IPR058627">
    <property type="entry name" value="MdtA-like_C"/>
</dbReference>
<feature type="non-terminal residue" evidence="7">
    <location>
        <position position="1"/>
    </location>
</feature>
<evidence type="ECO:0000256" key="4">
    <source>
        <dbReference type="SAM" id="Coils"/>
    </source>
</evidence>
<protein>
    <recommendedName>
        <fullName evidence="9">RND transporter</fullName>
    </recommendedName>
</protein>
<proteinExistence type="inferred from homology"/>
<feature type="coiled-coil region" evidence="4">
    <location>
        <begin position="235"/>
        <end position="262"/>
    </location>
</feature>
<feature type="domain" description="YknX-like beta-barrel" evidence="6">
    <location>
        <begin position="296"/>
        <end position="370"/>
    </location>
</feature>
<reference evidence="7 8" key="1">
    <citation type="submission" date="2015-09" db="EMBL/GenBank/DDBJ databases">
        <title>Draft genome sequence of Kouleothrix aurantiaca JCM 19913.</title>
        <authorList>
            <person name="Hemp J."/>
        </authorList>
    </citation>
    <scope>NUCLEOTIDE SEQUENCE [LARGE SCALE GENOMIC DNA]</scope>
    <source>
        <strain evidence="7 8">COM-B</strain>
    </source>
</reference>
<comment type="subcellular location">
    <subcellularLocation>
        <location evidence="1">Cell envelope</location>
    </subcellularLocation>
</comment>